<evidence type="ECO:0000256" key="16">
    <source>
        <dbReference type="ARBA" id="ARBA00023296"/>
    </source>
</evidence>
<evidence type="ECO:0000256" key="3">
    <source>
        <dbReference type="ARBA" id="ARBA00010628"/>
    </source>
</evidence>
<evidence type="ECO:0000256" key="2">
    <source>
        <dbReference type="ARBA" id="ARBA00004328"/>
    </source>
</evidence>
<evidence type="ECO:0000256" key="19">
    <source>
        <dbReference type="ARBA" id="ARBA00031336"/>
    </source>
</evidence>
<keyword evidence="9" id="KW-0945">Host-virus interaction</keyword>
<keyword evidence="5" id="KW-1140">T=1 icosahedral capsid protein</keyword>
<protein>
    <recommendedName>
        <fullName evidence="4">Capsid protein</fullName>
    </recommendedName>
    <alternativeName>
        <fullName evidence="18">CA1</fullName>
    </alternativeName>
    <alternativeName>
        <fullName evidence="19">Coat protein</fullName>
    </alternativeName>
</protein>
<evidence type="ECO:0000256" key="14">
    <source>
        <dbReference type="ARBA" id="ARBA00022921"/>
    </source>
</evidence>
<evidence type="ECO:0000256" key="12">
    <source>
        <dbReference type="ARBA" id="ARBA00022844"/>
    </source>
</evidence>
<evidence type="ECO:0000256" key="17">
    <source>
        <dbReference type="ARBA" id="ARBA00025551"/>
    </source>
</evidence>
<keyword evidence="16" id="KW-1160">Virus entry into host cell</keyword>
<reference evidence="21" key="1">
    <citation type="submission" date="2006-12" db="EMBL/GenBank/DDBJ databases">
        <title>Molecular characterization of chicken anemia virus isolates.</title>
        <authorList>
            <person name="Velmurugan B."/>
            <person name="Dhama K."/>
            <person name="Kataria J.M."/>
            <person name="Rahul S."/>
            <person name="Santosh G."/>
        </authorList>
    </citation>
    <scope>NUCLEOTIDE SEQUENCE</scope>
    <source>
        <strain evidence="21">Maharashtra</strain>
    </source>
</reference>
<dbReference type="GO" id="GO:0075732">
    <property type="term" value="P:viral penetration into host nucleus"/>
    <property type="evidence" value="ECO:0007669"/>
    <property type="project" value="UniProtKB-KW"/>
</dbReference>
<dbReference type="InterPro" id="IPR007291">
    <property type="entry name" value="Capsid_protein"/>
</dbReference>
<evidence type="ECO:0000256" key="6">
    <source>
        <dbReference type="ARBA" id="ARBA00022524"/>
    </source>
</evidence>
<evidence type="ECO:0000256" key="11">
    <source>
        <dbReference type="ARBA" id="ARBA00022804"/>
    </source>
</evidence>
<evidence type="ECO:0000256" key="20">
    <source>
        <dbReference type="ARBA" id="ARBA00046371"/>
    </source>
</evidence>
<dbReference type="EMBL" id="EF159947">
    <property type="protein sequence ID" value="ABM68647.1"/>
    <property type="molecule type" value="Genomic_DNA"/>
</dbReference>
<comment type="subcellular location">
    <subcellularLocation>
        <location evidence="1">Host nucleus</location>
    </subcellularLocation>
    <subcellularLocation>
        <location evidence="2">Virion</location>
    </subcellularLocation>
</comment>
<keyword evidence="7" id="KW-0167">Capsid protein</keyword>
<keyword evidence="14" id="KW-0426">Late protein</keyword>
<sequence length="449" mass="51840">MARRARRPRGRFYAFKRGRWHHLKRLRRRYKFRHRRRQRYRRRAFRKAFHNPRPGTYSVRLPNPQSTMTIRFQGVIFLTEGLILPKNSTAGGYADHMYGARVAKISVNLKEFLLASMNLTYVSKLGGPIAGELIADGSKSQAAENWPNCWLPLDNNVPSATPSAWWRWALMMMQPTDSCRFFNHPKQMTLQDMGRMFGGWHLFRHIETRFQLLATKNEGSFSPRGESSLPGRVPHASGRCKVQQRSPEPVAKRRTTDDGGYCLCDRENETRRATVPCYAPRPPDNHQYYSARHASPLHESTQAWWSWDTYMSFATLTALGAQWSFPPGQRSVSRRSFNHHKARGAGDPKGQRWHTLVPLGTETITDSYMGAPASEIDTNFFTLYVAQGTNKSQQYKFGTATYALKEPVMKSDSWAVVRVQSVWQLGNRQRPYPWDVNWANSTMYWGTQP</sequence>
<dbReference type="GO" id="GO:0042025">
    <property type="term" value="C:host cell nucleus"/>
    <property type="evidence" value="ECO:0007669"/>
    <property type="project" value="UniProtKB-SubCell"/>
</dbReference>
<evidence type="ECO:0000313" key="21">
    <source>
        <dbReference type="EMBL" id="ABM68647.1"/>
    </source>
</evidence>
<evidence type="ECO:0000256" key="4">
    <source>
        <dbReference type="ARBA" id="ARBA00018091"/>
    </source>
</evidence>
<dbReference type="GO" id="GO:0039615">
    <property type="term" value="C:T=1 icosahedral viral capsid"/>
    <property type="evidence" value="ECO:0007669"/>
    <property type="project" value="UniProtKB-KW"/>
</dbReference>
<evidence type="ECO:0000256" key="13">
    <source>
        <dbReference type="ARBA" id="ARBA00022890"/>
    </source>
</evidence>
<evidence type="ECO:0000256" key="7">
    <source>
        <dbReference type="ARBA" id="ARBA00022561"/>
    </source>
</evidence>
<keyword evidence="6" id="KW-1163">Viral penetration into host nucleus</keyword>
<comment type="similarity">
    <text evidence="3">Belongs to the gyrovirus capsid protein family.</text>
</comment>
<keyword evidence="11" id="KW-1161">Viral attachment to host cell</keyword>
<dbReference type="GO" id="GO:0003677">
    <property type="term" value="F:DNA binding"/>
    <property type="evidence" value="ECO:0007669"/>
    <property type="project" value="UniProtKB-KW"/>
</dbReference>
<keyword evidence="10" id="KW-1162">Viral penetration into host cytoplasm</keyword>
<keyword evidence="8" id="KW-1048">Host nucleus</keyword>
<evidence type="ECO:0000256" key="8">
    <source>
        <dbReference type="ARBA" id="ARBA00022562"/>
    </source>
</evidence>
<evidence type="ECO:0000256" key="1">
    <source>
        <dbReference type="ARBA" id="ARBA00004147"/>
    </source>
</evidence>
<dbReference type="GO" id="GO:0075509">
    <property type="term" value="P:endocytosis involved in viral entry into host cell"/>
    <property type="evidence" value="ECO:0007669"/>
    <property type="project" value="UniProtKB-KW"/>
</dbReference>
<dbReference type="Pfam" id="PF04162">
    <property type="entry name" value="Gyro_capsid"/>
    <property type="match status" value="1"/>
</dbReference>
<comment type="function">
    <text evidence="17">Self-assembles to form the virion icosahedral capsid with a T=1 symmetry. This very small capsid (25 nm in diameter) allows the virus to be very stable in the environment and resistant to some disinfectants, including detergents. Essential for the initial attachment to host receptors. After attachment, the virus is endocytosed and traffics to the nucleus. The capsid protein binds and transports the viral genome and Rep across the nuclear envelope.</text>
</comment>
<name>A2I7W7_9VIRU</name>
<evidence type="ECO:0000256" key="18">
    <source>
        <dbReference type="ARBA" id="ARBA00030635"/>
    </source>
</evidence>
<keyword evidence="12" id="KW-0946">Virion</keyword>
<evidence type="ECO:0000256" key="15">
    <source>
        <dbReference type="ARBA" id="ARBA00023125"/>
    </source>
</evidence>
<evidence type="ECO:0000256" key="9">
    <source>
        <dbReference type="ARBA" id="ARBA00022581"/>
    </source>
</evidence>
<organism evidence="21">
    <name type="scientific">Chicken anemia virus</name>
    <dbReference type="NCBI Taxonomy" id="12618"/>
    <lineage>
        <taxon>Viruses</taxon>
        <taxon>Monodnaviria</taxon>
        <taxon>Shotokuvirae</taxon>
        <taxon>Commensaviricota</taxon>
        <taxon>Cardeaviricetes</taxon>
        <taxon>Sanitavirales</taxon>
        <taxon>Anelloviridae</taxon>
        <taxon>Gyrovirus</taxon>
        <taxon>Gyrovirus chickenanemia</taxon>
    </lineage>
</organism>
<accession>A2I7W7</accession>
<evidence type="ECO:0000256" key="5">
    <source>
        <dbReference type="ARBA" id="ARBA00022431"/>
    </source>
</evidence>
<keyword evidence="13" id="KW-1164">Virus endocytosis by host</keyword>
<dbReference type="GO" id="GO:0043657">
    <property type="term" value="C:host cell"/>
    <property type="evidence" value="ECO:0007669"/>
    <property type="project" value="GOC"/>
</dbReference>
<evidence type="ECO:0000256" key="10">
    <source>
        <dbReference type="ARBA" id="ARBA00022595"/>
    </source>
</evidence>
<keyword evidence="15" id="KW-0238">DNA-binding</keyword>
<comment type="subunit">
    <text evidence="20">Homomultimer. Interacts with Rep; this interaction relocates Rep into the nucleus.</text>
</comment>
<proteinExistence type="inferred from homology"/>
<dbReference type="GO" id="GO:0019062">
    <property type="term" value="P:virion attachment to host cell"/>
    <property type="evidence" value="ECO:0007669"/>
    <property type="project" value="UniProtKB-KW"/>
</dbReference>